<protein>
    <recommendedName>
        <fullName evidence="7">TF-B3 domain-containing protein</fullName>
    </recommendedName>
</protein>
<accession>A0A9D3VX65</accession>
<keyword evidence="6" id="KW-0175">Coiled coil</keyword>
<feature type="coiled-coil region" evidence="6">
    <location>
        <begin position="775"/>
        <end position="816"/>
    </location>
</feature>
<evidence type="ECO:0000256" key="6">
    <source>
        <dbReference type="SAM" id="Coils"/>
    </source>
</evidence>
<dbReference type="Proteomes" id="UP000828251">
    <property type="component" value="Unassembled WGS sequence"/>
</dbReference>
<reference evidence="8 9" key="1">
    <citation type="journal article" date="2021" name="Plant Biotechnol. J.">
        <title>Multi-omics assisted identification of the key and species-specific regulatory components of drought-tolerant mechanisms in Gossypium stocksii.</title>
        <authorList>
            <person name="Yu D."/>
            <person name="Ke L."/>
            <person name="Zhang D."/>
            <person name="Wu Y."/>
            <person name="Sun Y."/>
            <person name="Mei J."/>
            <person name="Sun J."/>
            <person name="Sun Y."/>
        </authorList>
    </citation>
    <scope>NUCLEOTIDE SEQUENCE [LARGE SCALE GENOMIC DNA]</scope>
    <source>
        <strain evidence="9">cv. E1</strain>
        <tissue evidence="8">Leaf</tissue>
    </source>
</reference>
<comment type="subcellular location">
    <subcellularLocation>
        <location evidence="1">Nucleus</location>
    </subcellularLocation>
</comment>
<dbReference type="InterPro" id="IPR015300">
    <property type="entry name" value="DNA-bd_pseudobarrel_sf"/>
</dbReference>
<keyword evidence="4" id="KW-0804">Transcription</keyword>
<dbReference type="EMBL" id="JAIQCV010000005">
    <property type="protein sequence ID" value="KAH1098982.1"/>
    <property type="molecule type" value="Genomic_DNA"/>
</dbReference>
<dbReference type="PANTHER" id="PTHR31391:SF10">
    <property type="entry name" value="TF-B3 DOMAIN-CONTAINING PROTEIN"/>
    <property type="match status" value="1"/>
</dbReference>
<feature type="domain" description="TF-B3" evidence="7">
    <location>
        <begin position="464"/>
        <end position="555"/>
    </location>
</feature>
<evidence type="ECO:0000256" key="2">
    <source>
        <dbReference type="ARBA" id="ARBA00023015"/>
    </source>
</evidence>
<dbReference type="SUPFAM" id="SSF101936">
    <property type="entry name" value="DNA-binding pseudobarrel domain"/>
    <property type="match status" value="2"/>
</dbReference>
<evidence type="ECO:0000313" key="8">
    <source>
        <dbReference type="EMBL" id="KAH1098982.1"/>
    </source>
</evidence>
<evidence type="ECO:0000256" key="4">
    <source>
        <dbReference type="ARBA" id="ARBA00023163"/>
    </source>
</evidence>
<evidence type="ECO:0000313" key="9">
    <source>
        <dbReference type="Proteomes" id="UP000828251"/>
    </source>
</evidence>
<evidence type="ECO:0000259" key="7">
    <source>
        <dbReference type="PROSITE" id="PS50863"/>
    </source>
</evidence>
<dbReference type="Pfam" id="PF02362">
    <property type="entry name" value="B3"/>
    <property type="match status" value="2"/>
</dbReference>
<dbReference type="GO" id="GO:0005634">
    <property type="term" value="C:nucleus"/>
    <property type="evidence" value="ECO:0007669"/>
    <property type="project" value="UniProtKB-SubCell"/>
</dbReference>
<proteinExistence type="predicted"/>
<evidence type="ECO:0000256" key="1">
    <source>
        <dbReference type="ARBA" id="ARBA00004123"/>
    </source>
</evidence>
<keyword evidence="5" id="KW-0539">Nucleus</keyword>
<feature type="coiled-coil region" evidence="6">
    <location>
        <begin position="311"/>
        <end position="366"/>
    </location>
</feature>
<evidence type="ECO:0000256" key="5">
    <source>
        <dbReference type="ARBA" id="ARBA00023242"/>
    </source>
</evidence>
<dbReference type="PROSITE" id="PS50863">
    <property type="entry name" value="B3"/>
    <property type="match status" value="2"/>
</dbReference>
<organism evidence="8 9">
    <name type="scientific">Gossypium stocksii</name>
    <dbReference type="NCBI Taxonomy" id="47602"/>
    <lineage>
        <taxon>Eukaryota</taxon>
        <taxon>Viridiplantae</taxon>
        <taxon>Streptophyta</taxon>
        <taxon>Embryophyta</taxon>
        <taxon>Tracheophyta</taxon>
        <taxon>Spermatophyta</taxon>
        <taxon>Magnoliopsida</taxon>
        <taxon>eudicotyledons</taxon>
        <taxon>Gunneridae</taxon>
        <taxon>Pentapetalae</taxon>
        <taxon>rosids</taxon>
        <taxon>malvids</taxon>
        <taxon>Malvales</taxon>
        <taxon>Malvaceae</taxon>
        <taxon>Malvoideae</taxon>
        <taxon>Gossypium</taxon>
    </lineage>
</organism>
<dbReference type="PANTHER" id="PTHR31391">
    <property type="entry name" value="B3 DOMAIN-CONTAINING PROTEIN OS11G0197600-RELATED"/>
    <property type="match status" value="1"/>
</dbReference>
<keyword evidence="2" id="KW-0805">Transcription regulation</keyword>
<name>A0A9D3VX65_9ROSI</name>
<evidence type="ECO:0000256" key="3">
    <source>
        <dbReference type="ARBA" id="ARBA00023125"/>
    </source>
</evidence>
<gene>
    <name evidence="8" type="ORF">J1N35_015903</name>
</gene>
<comment type="caution">
    <text evidence="8">The sequence shown here is derived from an EMBL/GenBank/DDBJ whole genome shotgun (WGS) entry which is preliminary data.</text>
</comment>
<dbReference type="InterPro" id="IPR003340">
    <property type="entry name" value="B3_DNA-bd"/>
</dbReference>
<dbReference type="InterPro" id="IPR044837">
    <property type="entry name" value="REM16-like"/>
</dbReference>
<dbReference type="AlphaFoldDB" id="A0A9D3VX65"/>
<dbReference type="SMART" id="SM01019">
    <property type="entry name" value="B3"/>
    <property type="match status" value="2"/>
</dbReference>
<dbReference type="CDD" id="cd10017">
    <property type="entry name" value="B3_DNA"/>
    <property type="match status" value="2"/>
</dbReference>
<dbReference type="Gene3D" id="2.40.330.10">
    <property type="entry name" value="DNA-binding pseudobarrel domain"/>
    <property type="match status" value="2"/>
</dbReference>
<keyword evidence="9" id="KW-1185">Reference proteome</keyword>
<dbReference type="GO" id="GO:0003677">
    <property type="term" value="F:DNA binding"/>
    <property type="evidence" value="ECO:0007669"/>
    <property type="project" value="UniProtKB-KW"/>
</dbReference>
<feature type="domain" description="TF-B3" evidence="7">
    <location>
        <begin position="88"/>
        <end position="179"/>
    </location>
</feature>
<dbReference type="OrthoDB" id="1909330at2759"/>
<sequence length="825" mass="93975">MNLVGASCGNYYYFLLEYPKIMETWFPQQENIHDCRQKASRKRPRDKNYNDHVVKGTKRVSEQDFAKSPVIERAEQVQANLSAEFPSFFKIMIPSVVCRGFWMSLPKEFCQLNLPNHDATVILVGETGKEYRINFLVQRKALSGGWKKFSKEHGLLVGDALVFHLIRPSKFKVYIVRMNGLDEIDAALGLLRLQSSANQTGIYDAGKNNSRPFCNDTNQYEVHKYGRSFLRAQENHSENGTLDVGSSEVEGIRFTKTVSIADAIRASEISTPRSGFVPWDNALSSFDFLGTGAGSLHKRVHPVLNHTFESKPELKLKYKEAKLERAFAEQETKSLESDLSGKKEEMQRLDAEIDALTVNAKRYELMFEAAANAPWFVNFPSFKPFPFVSSLVLVIQVSDYTVNLFVLTKKIPIITVNKLMGTKIDEPQIPEMSLDPPEITNPQPNVMERVEEIQANLAGRFPSCMKTMVRSNVTHGFWLHLPMPFCKLHMPKQDTTIILEDESGEEYKASYIAQRTALSAGWKAFSADHKLVEGDVLVFHLVGSSKFKVYIVRAFKSSEVDRCFRSLEVDIQAKPIRSIRMKRTKRPSKKAKCLELLPLDPPDDSVENKSLMVLDTNSEHLTDRYDNDNKDPSSGLDDGIKSLGSVIDFKEIKSIDNFIIIVNGSRIDSELSEYHRTKYYELCCSQNSFLHDTLLESISSKLALEIITQIINIAEAIRACKISTSQADYTLWDKTLKGFELLGMNVGFLRAKLNRLNTLSLKLQQGVDTERSKEQDHMKEEKKSLERKLVKLKEAMRKLDTEIETLKENAEKYELIFREEVTAAW</sequence>
<keyword evidence="3" id="KW-0238">DNA-binding</keyword>